<dbReference type="RefSeq" id="WP_200278586.1">
    <property type="nucleotide sequence ID" value="NZ_JAENII010000005.1"/>
</dbReference>
<dbReference type="Proteomes" id="UP000658278">
    <property type="component" value="Unassembled WGS sequence"/>
</dbReference>
<accession>A0A934RDM2</accession>
<comment type="caution">
    <text evidence="1">The sequence shown here is derived from an EMBL/GenBank/DDBJ whole genome shotgun (WGS) entry which is preliminary data.</text>
</comment>
<protein>
    <submittedName>
        <fullName evidence="1">Uncharacterized protein</fullName>
    </submittedName>
</protein>
<organism evidence="1 2">
    <name type="scientific">Haloferula rosea</name>
    <dbReference type="NCBI Taxonomy" id="490093"/>
    <lineage>
        <taxon>Bacteria</taxon>
        <taxon>Pseudomonadati</taxon>
        <taxon>Verrucomicrobiota</taxon>
        <taxon>Verrucomicrobiia</taxon>
        <taxon>Verrucomicrobiales</taxon>
        <taxon>Verrucomicrobiaceae</taxon>
        <taxon>Haloferula</taxon>
    </lineage>
</organism>
<evidence type="ECO:0000313" key="1">
    <source>
        <dbReference type="EMBL" id="MBK1827141.1"/>
    </source>
</evidence>
<keyword evidence="2" id="KW-1185">Reference proteome</keyword>
<dbReference type="EMBL" id="JAENII010000005">
    <property type="protein sequence ID" value="MBK1827141.1"/>
    <property type="molecule type" value="Genomic_DNA"/>
</dbReference>
<evidence type="ECO:0000313" key="2">
    <source>
        <dbReference type="Proteomes" id="UP000658278"/>
    </source>
</evidence>
<proteinExistence type="predicted"/>
<gene>
    <name evidence="1" type="ORF">JIN81_08920</name>
</gene>
<name>A0A934RDM2_9BACT</name>
<dbReference type="AlphaFoldDB" id="A0A934RDM2"/>
<sequence length="115" mass="12953">MFSIILGVLGTSLLVRALIERNGLSMAGALILLLIAGNQFRTYLRWARSRTCLVIEGDSIDLQIDGRSRFIGTVDEIRSIAEDQRGFTLVFPPSHRIRVRRADLPDWLKERLGST</sequence>
<reference evidence="1" key="1">
    <citation type="submission" date="2021-01" db="EMBL/GenBank/DDBJ databases">
        <title>Modified the classification status of verrucomicrobia.</title>
        <authorList>
            <person name="Feng X."/>
        </authorList>
    </citation>
    <scope>NUCLEOTIDE SEQUENCE</scope>
    <source>
        <strain evidence="1">KCTC 22201</strain>
    </source>
</reference>